<evidence type="ECO:0000313" key="2">
    <source>
        <dbReference type="EMBL" id="CAB4784099.1"/>
    </source>
</evidence>
<feature type="region of interest" description="Disordered" evidence="1">
    <location>
        <begin position="51"/>
        <end position="80"/>
    </location>
</feature>
<feature type="compositionally biased region" description="Low complexity" evidence="1">
    <location>
        <begin position="67"/>
        <end position="77"/>
    </location>
</feature>
<organism evidence="2">
    <name type="scientific">freshwater metagenome</name>
    <dbReference type="NCBI Taxonomy" id="449393"/>
    <lineage>
        <taxon>unclassified sequences</taxon>
        <taxon>metagenomes</taxon>
        <taxon>ecological metagenomes</taxon>
    </lineage>
</organism>
<sequence length="208" mass="21200">MPARSSPSTATSVPAMYCSTRRRPPPEIFCARVAAASALAASSARITPWLADKPTGFTTQGKPPIRSTSPTTSSGSSNAAYRGWGISKIPSASRIASLSRVRATASGWLHGKPKRCAAIEATRTPRSSSATIASIPRRSSRSIITDAAASGSSSGTTIERVPVASGITGATSDAMTISAPIALAAATKSAARYVALGIRRSTLLIGLG</sequence>
<gene>
    <name evidence="2" type="ORF">UFOPK2925_01029</name>
</gene>
<proteinExistence type="predicted"/>
<accession>A0A6J6WJW9</accession>
<dbReference type="EMBL" id="CAEZZU010000154">
    <property type="protein sequence ID" value="CAB4784099.1"/>
    <property type="molecule type" value="Genomic_DNA"/>
</dbReference>
<evidence type="ECO:0000256" key="1">
    <source>
        <dbReference type="SAM" id="MobiDB-lite"/>
    </source>
</evidence>
<dbReference type="AlphaFoldDB" id="A0A6J6WJW9"/>
<name>A0A6J6WJW9_9ZZZZ</name>
<reference evidence="2" key="1">
    <citation type="submission" date="2020-05" db="EMBL/GenBank/DDBJ databases">
        <authorList>
            <person name="Chiriac C."/>
            <person name="Salcher M."/>
            <person name="Ghai R."/>
            <person name="Kavagutti S V."/>
        </authorList>
    </citation>
    <scope>NUCLEOTIDE SEQUENCE</scope>
</reference>
<protein>
    <submittedName>
        <fullName evidence="2">Unannotated protein</fullName>
    </submittedName>
</protein>